<reference evidence="3 4" key="1">
    <citation type="submission" date="2020-06" db="EMBL/GenBank/DDBJ databases">
        <title>Actinomadura xiongansis sp. nov., isolated from soil of Baiyangdian.</title>
        <authorList>
            <person name="Zhang X."/>
        </authorList>
    </citation>
    <scope>NUCLEOTIDE SEQUENCE [LARGE SCALE GENOMIC DNA]</scope>
    <source>
        <strain evidence="3 4">HBUM206468</strain>
    </source>
</reference>
<dbReference type="RefSeq" id="WP_187245218.1">
    <property type="nucleotide sequence ID" value="NZ_BAAAOK010000019.1"/>
</dbReference>
<dbReference type="Proteomes" id="UP000805614">
    <property type="component" value="Unassembled WGS sequence"/>
</dbReference>
<proteinExistence type="predicted"/>
<dbReference type="Pfam" id="PF24879">
    <property type="entry name" value="DUF7737"/>
    <property type="match status" value="1"/>
</dbReference>
<sequence>MTADSGDTAVPDIVLSPVAATVLAELTDHPPGEQYFPGGWPDLSQISDEELGALLPAAYVSSTTSPRFLVEHAARERQVRFSPDSCRRLFAALVDGLTRRKWADLSLAAGALLRCAGPWPDDLTEPARTLVQFMLDKGRTEHPWALLAVAGLAGEDLRRKAARRLGREGTIAQDELSLFLAWEVPDLALVAEVTDRSYQSPAMLPDAWQRLAAVGYADFARRALEAAGTRAAAIQAGEIPYVADKAFTGDEVDVLGRAARVVLLRDEKWLPELLERLLPGIAVAPTKAKTLPSQALLYEIARAAQDFPIPEVVTLLRTVRGIARHAAVPKQLDRMLKKIEVALADRTEVALRLPDLGFDRDGMLRTPLGDHEAVITVTDEVDLAWHGPGGKPLRSVPSAVRRDHSETVKELRDLVKRVRAHLTTLGRALEAGFTVEGVQPYGRWRDELAAHPIAGTMVSRLIWEIEVSPGDWRAVLPAEAGSVLKDSSGGQVRSADDALVRLWHPIRAQPGEVRAWRDLLTERRIRQPFKQAFREIYLLTPAELETRSYSNRFAAHIVHYRRLYALLKGRGWTTTMLGPWDGGGEADAERTLAAGEWRASFYHEYADWAEDLELAATDQVRFARREDGTWRDAPLADVPAIVFSEAMRDVDLFVGVTSLAADPDWADHGEDRLRAYWRRESFGELTASAEVRRDALARIIPRTKIADRCSIDGRHLVVRGELRTYKIHLGSANILMEPDDSYLCIVPVRGASPGKVFLPFEDERLALILSKAFLLADDTEITDETILLQIKRGG</sequence>
<evidence type="ECO:0000259" key="1">
    <source>
        <dbReference type="Pfam" id="PF13569"/>
    </source>
</evidence>
<gene>
    <name evidence="3" type="ORF">HKK74_22340</name>
</gene>
<protein>
    <submittedName>
        <fullName evidence="3">DUF4132 domain-containing protein</fullName>
    </submittedName>
</protein>
<evidence type="ECO:0000313" key="3">
    <source>
        <dbReference type="EMBL" id="MBC6468211.1"/>
    </source>
</evidence>
<dbReference type="InterPro" id="IPR056639">
    <property type="entry name" value="DUF7737"/>
</dbReference>
<dbReference type="EMBL" id="JABVEC010000017">
    <property type="protein sequence ID" value="MBC6468211.1"/>
    <property type="molecule type" value="Genomic_DNA"/>
</dbReference>
<name>A0ABR7LTP2_9ACTN</name>
<dbReference type="Pfam" id="PF13569">
    <property type="entry name" value="DUF4132"/>
    <property type="match status" value="1"/>
</dbReference>
<feature type="domain" description="DUF4132" evidence="1">
    <location>
        <begin position="390"/>
        <end position="572"/>
    </location>
</feature>
<accession>A0ABR7LTP2</accession>
<feature type="domain" description="DUF7737" evidence="2">
    <location>
        <begin position="689"/>
        <end position="790"/>
    </location>
</feature>
<dbReference type="InterPro" id="IPR025406">
    <property type="entry name" value="DUF4132"/>
</dbReference>
<comment type="caution">
    <text evidence="3">The sequence shown here is derived from an EMBL/GenBank/DDBJ whole genome shotgun (WGS) entry which is preliminary data.</text>
</comment>
<organism evidence="3 4">
    <name type="scientific">Actinomadura alba</name>
    <dbReference type="NCBI Taxonomy" id="406431"/>
    <lineage>
        <taxon>Bacteria</taxon>
        <taxon>Bacillati</taxon>
        <taxon>Actinomycetota</taxon>
        <taxon>Actinomycetes</taxon>
        <taxon>Streptosporangiales</taxon>
        <taxon>Thermomonosporaceae</taxon>
        <taxon>Actinomadura</taxon>
    </lineage>
</organism>
<keyword evidence="4" id="KW-1185">Reference proteome</keyword>
<evidence type="ECO:0000313" key="4">
    <source>
        <dbReference type="Proteomes" id="UP000805614"/>
    </source>
</evidence>
<evidence type="ECO:0000259" key="2">
    <source>
        <dbReference type="Pfam" id="PF24879"/>
    </source>
</evidence>